<dbReference type="GO" id="GO:0006508">
    <property type="term" value="P:proteolysis"/>
    <property type="evidence" value="ECO:0007669"/>
    <property type="project" value="UniProtKB-KW"/>
</dbReference>
<evidence type="ECO:0000313" key="24">
    <source>
        <dbReference type="Proteomes" id="UP001153636"/>
    </source>
</evidence>
<evidence type="ECO:0000256" key="19">
    <source>
        <dbReference type="ARBA" id="ARBA00023228"/>
    </source>
</evidence>
<feature type="domain" description="Peptidase M28" evidence="22">
    <location>
        <begin position="163"/>
        <end position="350"/>
    </location>
</feature>
<keyword evidence="19" id="KW-0458">Lysosome</keyword>
<keyword evidence="16" id="KW-0482">Metalloprotease</keyword>
<evidence type="ECO:0000256" key="9">
    <source>
        <dbReference type="ARBA" id="ARBA00022670"/>
    </source>
</evidence>
<evidence type="ECO:0000256" key="11">
    <source>
        <dbReference type="ARBA" id="ARBA00022729"/>
    </source>
</evidence>
<sequence length="390" mass="43211">MLLLIRGEESAELLEPRKTKIGVLGLGSSIPTPPEGIQAELIVVRTFDELNEPAVSAAVRGKIVVFNNDYITYGKSVIYRNQGATKAAKLGAVAALIRSVTPYSMYTLHTGQQSYQKGVKNIPVASITVEDARMLQRYQDKGAKMVLKLHLHSETFPDTTSRNVVAEIKGSQKPEKVVIVSGHIDSWDVGVGALDDGCGAFISWYALALLKSLNLQAKRTVRAVLWTAEEPGLKGVIEYDRAHKHELENFTFIMESDEGVFTPLGIEYAAGKKGGCVIKEIVKLLAPINATYTKSYDSVSSDITIWAQQIPTGSLYNKNENYFWWHHSAADRLDLIVPDNLDKGTAVWASVAYIIADLKDEFPREFNDISTLSNVKLIEKLKETFKQKYT</sequence>
<keyword evidence="18" id="KW-0325">Glycoprotein</keyword>
<proteinExistence type="inferred from homology"/>
<dbReference type="SUPFAM" id="SSF53187">
    <property type="entry name" value="Zn-dependent exopeptidases"/>
    <property type="match status" value="1"/>
</dbReference>
<evidence type="ECO:0000256" key="4">
    <source>
        <dbReference type="ARBA" id="ARBA00004613"/>
    </source>
</evidence>
<dbReference type="Pfam" id="PF04389">
    <property type="entry name" value="Peptidase_M28"/>
    <property type="match status" value="1"/>
</dbReference>
<keyword evidence="13" id="KW-0256">Endoplasmic reticulum</keyword>
<dbReference type="FunFam" id="3.50.30.30:FF:000009">
    <property type="entry name" value="Carboxypeptidase Q"/>
    <property type="match status" value="1"/>
</dbReference>
<evidence type="ECO:0000256" key="12">
    <source>
        <dbReference type="ARBA" id="ARBA00022801"/>
    </source>
</evidence>
<dbReference type="GO" id="GO:0005783">
    <property type="term" value="C:endoplasmic reticulum"/>
    <property type="evidence" value="ECO:0007669"/>
    <property type="project" value="UniProtKB-SubCell"/>
</dbReference>
<keyword evidence="17" id="KW-0865">Zymogen</keyword>
<keyword evidence="24" id="KW-1185">Reference proteome</keyword>
<evidence type="ECO:0000256" key="6">
    <source>
        <dbReference type="ARBA" id="ARBA00014116"/>
    </source>
</evidence>
<evidence type="ECO:0000313" key="23">
    <source>
        <dbReference type="EMBL" id="CAH1101804.1"/>
    </source>
</evidence>
<evidence type="ECO:0000256" key="21">
    <source>
        <dbReference type="ARBA" id="ARBA00033328"/>
    </source>
</evidence>
<gene>
    <name evidence="23" type="ORF">PSYICH_LOCUS3132</name>
</gene>
<evidence type="ECO:0000256" key="3">
    <source>
        <dbReference type="ARBA" id="ARBA00004555"/>
    </source>
</evidence>
<dbReference type="Gene3D" id="3.40.630.10">
    <property type="entry name" value="Zn peptidases"/>
    <property type="match status" value="1"/>
</dbReference>
<evidence type="ECO:0000256" key="17">
    <source>
        <dbReference type="ARBA" id="ARBA00023145"/>
    </source>
</evidence>
<dbReference type="GO" id="GO:0004180">
    <property type="term" value="F:carboxypeptidase activity"/>
    <property type="evidence" value="ECO:0007669"/>
    <property type="project" value="UniProtKB-KW"/>
</dbReference>
<evidence type="ECO:0000256" key="10">
    <source>
        <dbReference type="ARBA" id="ARBA00022723"/>
    </source>
</evidence>
<dbReference type="Gene3D" id="3.50.30.30">
    <property type="match status" value="1"/>
</dbReference>
<keyword evidence="11" id="KW-0732">Signal</keyword>
<dbReference type="EMBL" id="OV651824">
    <property type="protein sequence ID" value="CAH1101804.1"/>
    <property type="molecule type" value="Genomic_DNA"/>
</dbReference>
<keyword evidence="14" id="KW-0862">Zinc</keyword>
<keyword evidence="12" id="KW-0378">Hydrolase</keyword>
<keyword evidence="15" id="KW-0333">Golgi apparatus</keyword>
<evidence type="ECO:0000259" key="22">
    <source>
        <dbReference type="Pfam" id="PF04389"/>
    </source>
</evidence>
<keyword evidence="8" id="KW-0121">Carboxypeptidase</keyword>
<evidence type="ECO:0000256" key="16">
    <source>
        <dbReference type="ARBA" id="ARBA00023049"/>
    </source>
</evidence>
<evidence type="ECO:0000256" key="13">
    <source>
        <dbReference type="ARBA" id="ARBA00022824"/>
    </source>
</evidence>
<evidence type="ECO:0000256" key="18">
    <source>
        <dbReference type="ARBA" id="ARBA00023180"/>
    </source>
</evidence>
<dbReference type="PANTHER" id="PTHR12053:SF3">
    <property type="entry name" value="CARBOXYPEPTIDASE Q"/>
    <property type="match status" value="1"/>
</dbReference>
<dbReference type="Proteomes" id="UP001153636">
    <property type="component" value="Chromosome 12"/>
</dbReference>
<protein>
    <recommendedName>
        <fullName evidence="6">Carboxypeptidase Q</fullName>
    </recommendedName>
    <alternativeName>
        <fullName evidence="21">Plasma glutamate carboxypeptidase</fullName>
    </alternativeName>
</protein>
<dbReference type="GO" id="GO:0046872">
    <property type="term" value="F:metal ion binding"/>
    <property type="evidence" value="ECO:0007669"/>
    <property type="project" value="UniProtKB-KW"/>
</dbReference>
<keyword evidence="7" id="KW-0964">Secreted</keyword>
<reference evidence="23" key="1">
    <citation type="submission" date="2022-01" db="EMBL/GenBank/DDBJ databases">
        <authorList>
            <person name="King R."/>
        </authorList>
    </citation>
    <scope>NUCLEOTIDE SEQUENCE</scope>
</reference>
<organism evidence="23 24">
    <name type="scientific">Psylliodes chrysocephalus</name>
    <dbReference type="NCBI Taxonomy" id="3402493"/>
    <lineage>
        <taxon>Eukaryota</taxon>
        <taxon>Metazoa</taxon>
        <taxon>Ecdysozoa</taxon>
        <taxon>Arthropoda</taxon>
        <taxon>Hexapoda</taxon>
        <taxon>Insecta</taxon>
        <taxon>Pterygota</taxon>
        <taxon>Neoptera</taxon>
        <taxon>Endopterygota</taxon>
        <taxon>Coleoptera</taxon>
        <taxon>Polyphaga</taxon>
        <taxon>Cucujiformia</taxon>
        <taxon>Chrysomeloidea</taxon>
        <taxon>Chrysomelidae</taxon>
        <taxon>Galerucinae</taxon>
        <taxon>Alticini</taxon>
        <taxon>Psylliodes</taxon>
    </lineage>
</organism>
<evidence type="ECO:0000256" key="20">
    <source>
        <dbReference type="ARBA" id="ARBA00025833"/>
    </source>
</evidence>
<evidence type="ECO:0000256" key="2">
    <source>
        <dbReference type="ARBA" id="ARBA00004371"/>
    </source>
</evidence>
<dbReference type="InterPro" id="IPR039866">
    <property type="entry name" value="CPQ"/>
</dbReference>
<dbReference type="InterPro" id="IPR007484">
    <property type="entry name" value="Peptidase_M28"/>
</dbReference>
<evidence type="ECO:0000256" key="1">
    <source>
        <dbReference type="ARBA" id="ARBA00004240"/>
    </source>
</evidence>
<dbReference type="PANTHER" id="PTHR12053">
    <property type="entry name" value="PROTEASE FAMILY M28 PLASMA GLUTAMATE CARBOXYPEPTIDASE-RELATED"/>
    <property type="match status" value="1"/>
</dbReference>
<evidence type="ECO:0000256" key="7">
    <source>
        <dbReference type="ARBA" id="ARBA00022525"/>
    </source>
</evidence>
<comment type="similarity">
    <text evidence="5">Belongs to the peptidase M28 family.</text>
</comment>
<comment type="subunit">
    <text evidence="20">Homodimer. The monomeric form is inactive while the homodimer is active.</text>
</comment>
<evidence type="ECO:0000256" key="14">
    <source>
        <dbReference type="ARBA" id="ARBA00022833"/>
    </source>
</evidence>
<evidence type="ECO:0000256" key="8">
    <source>
        <dbReference type="ARBA" id="ARBA00022645"/>
    </source>
</evidence>
<dbReference type="GO" id="GO:0070573">
    <property type="term" value="F:metallodipeptidase activity"/>
    <property type="evidence" value="ECO:0007669"/>
    <property type="project" value="InterPro"/>
</dbReference>
<keyword evidence="9" id="KW-0645">Protease</keyword>
<dbReference type="AlphaFoldDB" id="A0A9P0CGI2"/>
<comment type="subcellular location">
    <subcellularLocation>
        <location evidence="1">Endoplasmic reticulum</location>
    </subcellularLocation>
    <subcellularLocation>
        <location evidence="3">Golgi apparatus</location>
    </subcellularLocation>
    <subcellularLocation>
        <location evidence="2">Lysosome</location>
    </subcellularLocation>
    <subcellularLocation>
        <location evidence="4">Secreted</location>
    </subcellularLocation>
</comment>
<accession>A0A9P0CGI2</accession>
<dbReference type="GO" id="GO:0005764">
    <property type="term" value="C:lysosome"/>
    <property type="evidence" value="ECO:0007669"/>
    <property type="project" value="UniProtKB-SubCell"/>
</dbReference>
<name>A0A9P0CGI2_9CUCU</name>
<keyword evidence="10" id="KW-0479">Metal-binding</keyword>
<evidence type="ECO:0000256" key="15">
    <source>
        <dbReference type="ARBA" id="ARBA00023034"/>
    </source>
</evidence>
<dbReference type="GO" id="GO:0005794">
    <property type="term" value="C:Golgi apparatus"/>
    <property type="evidence" value="ECO:0007669"/>
    <property type="project" value="UniProtKB-SubCell"/>
</dbReference>
<evidence type="ECO:0000256" key="5">
    <source>
        <dbReference type="ARBA" id="ARBA00010918"/>
    </source>
</evidence>
<dbReference type="GO" id="GO:0043171">
    <property type="term" value="P:peptide catabolic process"/>
    <property type="evidence" value="ECO:0007669"/>
    <property type="project" value="TreeGrafter"/>
</dbReference>
<dbReference type="OrthoDB" id="10013407at2759"/>
<dbReference type="GO" id="GO:0005615">
    <property type="term" value="C:extracellular space"/>
    <property type="evidence" value="ECO:0007669"/>
    <property type="project" value="TreeGrafter"/>
</dbReference>